<accession>A0A3D9S151</accession>
<dbReference type="EMBL" id="QTTN01000016">
    <property type="protein sequence ID" value="REE83871.1"/>
    <property type="molecule type" value="Genomic_DNA"/>
</dbReference>
<gene>
    <name evidence="2" type="ORF">A8990_11650</name>
</gene>
<dbReference type="AlphaFoldDB" id="A0A3D9S151"/>
<feature type="region of interest" description="Disordered" evidence="1">
    <location>
        <begin position="23"/>
        <end position="53"/>
    </location>
</feature>
<sequence>MSDNRPVDAVEDLVSFEALSAMTAALSPDEDESHKDHDLEEQQSDSFESRDDS</sequence>
<evidence type="ECO:0000313" key="3">
    <source>
        <dbReference type="Proteomes" id="UP000256304"/>
    </source>
</evidence>
<dbReference type="Proteomes" id="UP000256304">
    <property type="component" value="Unassembled WGS sequence"/>
</dbReference>
<proteinExistence type="predicted"/>
<protein>
    <submittedName>
        <fullName evidence="2">Uncharacterized protein</fullName>
    </submittedName>
</protein>
<evidence type="ECO:0000313" key="2">
    <source>
        <dbReference type="EMBL" id="REE83871.1"/>
    </source>
</evidence>
<organism evidence="2 3">
    <name type="scientific">Paenibacillus taihuensis</name>
    <dbReference type="NCBI Taxonomy" id="1156355"/>
    <lineage>
        <taxon>Bacteria</taxon>
        <taxon>Bacillati</taxon>
        <taxon>Bacillota</taxon>
        <taxon>Bacilli</taxon>
        <taxon>Bacillales</taxon>
        <taxon>Paenibacillaceae</taxon>
        <taxon>Paenibacillus</taxon>
    </lineage>
</organism>
<comment type="caution">
    <text evidence="2">The sequence shown here is derived from an EMBL/GenBank/DDBJ whole genome shotgun (WGS) entry which is preliminary data.</text>
</comment>
<reference evidence="2 3" key="1">
    <citation type="submission" date="2018-08" db="EMBL/GenBank/DDBJ databases">
        <title>Genomic Encyclopedia of Type Strains, Phase III (KMG-III): the genomes of soil and plant-associated and newly described type strains.</title>
        <authorList>
            <person name="Whitman W."/>
        </authorList>
    </citation>
    <scope>NUCLEOTIDE SEQUENCE [LARGE SCALE GENOMIC DNA]</scope>
    <source>
        <strain evidence="2 3">CGMCC 1.10966</strain>
    </source>
</reference>
<evidence type="ECO:0000256" key="1">
    <source>
        <dbReference type="SAM" id="MobiDB-lite"/>
    </source>
</evidence>
<keyword evidence="3" id="KW-1185">Reference proteome</keyword>
<name>A0A3D9S151_9BACL</name>
<dbReference type="RefSeq" id="WP_181909586.1">
    <property type="nucleotide sequence ID" value="NZ_QTTN01000016.1"/>
</dbReference>